<organism evidence="9 10">
    <name type="scientific">Cymbomonas tetramitiformis</name>
    <dbReference type="NCBI Taxonomy" id="36881"/>
    <lineage>
        <taxon>Eukaryota</taxon>
        <taxon>Viridiplantae</taxon>
        <taxon>Chlorophyta</taxon>
        <taxon>Pyramimonadophyceae</taxon>
        <taxon>Pyramimonadales</taxon>
        <taxon>Pyramimonadaceae</taxon>
        <taxon>Cymbomonas</taxon>
    </lineage>
</organism>
<dbReference type="GO" id="GO:0006816">
    <property type="term" value="P:calcium ion transport"/>
    <property type="evidence" value="ECO:0007669"/>
    <property type="project" value="TreeGrafter"/>
</dbReference>
<name>A0AAE0LJS1_9CHLO</name>
<dbReference type="SMART" id="SM00181">
    <property type="entry name" value="EGF"/>
    <property type="match status" value="8"/>
</dbReference>
<evidence type="ECO:0000256" key="7">
    <source>
        <dbReference type="PROSITE-ProRule" id="PRU00076"/>
    </source>
</evidence>
<dbReference type="InterPro" id="IPR009030">
    <property type="entry name" value="Growth_fac_rcpt_cys_sf"/>
</dbReference>
<protein>
    <recommendedName>
        <fullName evidence="8">EGF-like domain-containing protein</fullName>
    </recommendedName>
</protein>
<dbReference type="InterPro" id="IPR002859">
    <property type="entry name" value="PKD/REJ-like"/>
</dbReference>
<evidence type="ECO:0000256" key="3">
    <source>
        <dbReference type="ARBA" id="ARBA00022737"/>
    </source>
</evidence>
<dbReference type="PROSITE" id="PS50026">
    <property type="entry name" value="EGF_3"/>
    <property type="match status" value="1"/>
</dbReference>
<dbReference type="AlphaFoldDB" id="A0AAE0LJS1"/>
<sequence length="925" mass="94488">MRVFCTKECTNTPGGRTCGPCPDGYLGSGETQCAPASTCDTDNGGCDVHTDCSATASGAPVCGDCPAGYTGTGATGCVDEDGCALALAAGSGCYPGVACSDSPAPGSGYTCGGCPVGMLGDGATCYKNACFNANGGCDSRVQCTNAPAEPTGRTCGECPTGYTNVFQDGTRCVDPDGCATAGACFPGVACADVPAPGTGVDCGECPSGYTAAAAGMTPACEDVDECAVENGGCDAVTTCTNTAGGRACGECPEGFMGTGEAGCRRTQTCATDNGGCHTLTNCTDVWDGVECGDCPPGYEGSGYTTCEDIDGCAPSPCFPRVACTDVPAPDVGYTCAGCPEGYKGDGETCDMCTLGLVIQSSTVVEGKVRRAFQNQVIGSLTGLDDAACVPSSETTFQWAGSSSDGALLTLTDEQKLGLRLNFPKATLTTYLSYMVTLSASVTASPEVRAEDSVTFYVEPQALLALVTPSELETGEDSLVVLDAGASYDPDGEAGDMSYEWRCARADASGNCRDRDGALLPTTWTSAVLSLMLEGSPEGVVYIFSLEIHKAGRTASASAQVTMTSGPLPVPTITALPGKVNANQRVVLSSTVESDAPGTVTRAWSVTEEAGTAVLNLSASAATALTGVDLVVRADTLQVGGAYIFKLSVEDSWGPASSSLRVVVNRPPQPGSFTVTPAQGTVLNTTFQMLASDWVDEDNTPLWYQLSYVVTGGTSATQEMLNEYKPDPSTSSMLPEEGLEVAWREVQVFVSVRDALGAVASASAAVVVAPGAELSDTELTSFVDDNLAAGEVAAANGDADTSMLLADGLAAMLNTAANTSRARRRTLLKDAATAAPETELVAARSAQRESMMDLLSGGKASLVPTDSSLERLASSTQKVVATPEELAPALQVRLRGLALRRPLPLPPPEANNSGLEGCYSVLRCGL</sequence>
<dbReference type="GO" id="GO:0005261">
    <property type="term" value="F:monoatomic cation channel activity"/>
    <property type="evidence" value="ECO:0007669"/>
    <property type="project" value="TreeGrafter"/>
</dbReference>
<evidence type="ECO:0000313" key="9">
    <source>
        <dbReference type="EMBL" id="KAK3287956.1"/>
    </source>
</evidence>
<evidence type="ECO:0000259" key="8">
    <source>
        <dbReference type="PROSITE" id="PS50026"/>
    </source>
</evidence>
<comment type="subcellular location">
    <subcellularLocation>
        <location evidence="1">Membrane</location>
    </subcellularLocation>
</comment>
<evidence type="ECO:0000256" key="2">
    <source>
        <dbReference type="ARBA" id="ARBA00022692"/>
    </source>
</evidence>
<feature type="domain" description="EGF-like" evidence="8">
    <location>
        <begin position="308"/>
        <end position="350"/>
    </location>
</feature>
<dbReference type="EMBL" id="LGRX02000645">
    <property type="protein sequence ID" value="KAK3287956.1"/>
    <property type="molecule type" value="Genomic_DNA"/>
</dbReference>
<dbReference type="InterPro" id="IPR000742">
    <property type="entry name" value="EGF"/>
</dbReference>
<keyword evidence="2" id="KW-0812">Transmembrane</keyword>
<keyword evidence="5" id="KW-0472">Membrane</keyword>
<evidence type="ECO:0000256" key="6">
    <source>
        <dbReference type="ARBA" id="ARBA00023157"/>
    </source>
</evidence>
<dbReference type="Proteomes" id="UP001190700">
    <property type="component" value="Unassembled WGS sequence"/>
</dbReference>
<keyword evidence="7" id="KW-0245">EGF-like domain</keyword>
<dbReference type="Gene3D" id="2.90.20.10">
    <property type="entry name" value="Plasmodium vivax P25 domain"/>
    <property type="match status" value="1"/>
</dbReference>
<proteinExistence type="predicted"/>
<dbReference type="Gene3D" id="2.10.25.10">
    <property type="entry name" value="Laminin"/>
    <property type="match status" value="3"/>
</dbReference>
<comment type="caution">
    <text evidence="9">The sequence shown here is derived from an EMBL/GenBank/DDBJ whole genome shotgun (WGS) entry which is preliminary data.</text>
</comment>
<dbReference type="InterPro" id="IPR001881">
    <property type="entry name" value="EGF-like_Ca-bd_dom"/>
</dbReference>
<dbReference type="PANTHER" id="PTHR46730">
    <property type="entry name" value="POLYCYSTIN-1"/>
    <property type="match status" value="1"/>
</dbReference>
<comment type="caution">
    <text evidence="7">Lacks conserved residue(s) required for the propagation of feature annotation.</text>
</comment>
<keyword evidence="4" id="KW-1133">Transmembrane helix</keyword>
<dbReference type="CDD" id="cd00054">
    <property type="entry name" value="EGF_CA"/>
    <property type="match status" value="1"/>
</dbReference>
<reference evidence="9 10" key="1">
    <citation type="journal article" date="2015" name="Genome Biol. Evol.">
        <title>Comparative Genomics of a Bacterivorous Green Alga Reveals Evolutionary Causalities and Consequences of Phago-Mixotrophic Mode of Nutrition.</title>
        <authorList>
            <person name="Burns J.A."/>
            <person name="Paasch A."/>
            <person name="Narechania A."/>
            <person name="Kim E."/>
        </authorList>
    </citation>
    <scope>NUCLEOTIDE SEQUENCE [LARGE SCALE GENOMIC DNA]</scope>
    <source>
        <strain evidence="9 10">PLY_AMNH</strain>
    </source>
</reference>
<dbReference type="GO" id="GO:0005509">
    <property type="term" value="F:calcium ion binding"/>
    <property type="evidence" value="ECO:0007669"/>
    <property type="project" value="InterPro"/>
</dbReference>
<accession>A0AAE0LJS1</accession>
<dbReference type="GO" id="GO:0005886">
    <property type="term" value="C:plasma membrane"/>
    <property type="evidence" value="ECO:0007669"/>
    <property type="project" value="TreeGrafter"/>
</dbReference>
<keyword evidence="3" id="KW-0677">Repeat</keyword>
<gene>
    <name evidence="9" type="ORF">CYMTET_4564</name>
</gene>
<evidence type="ECO:0000313" key="10">
    <source>
        <dbReference type="Proteomes" id="UP001190700"/>
    </source>
</evidence>
<keyword evidence="6" id="KW-1015">Disulfide bond</keyword>
<dbReference type="PANTHER" id="PTHR46730:SF1">
    <property type="entry name" value="PLAT DOMAIN-CONTAINING PROTEIN"/>
    <property type="match status" value="1"/>
</dbReference>
<dbReference type="Pfam" id="PF02010">
    <property type="entry name" value="REJ"/>
    <property type="match status" value="1"/>
</dbReference>
<evidence type="ECO:0000256" key="5">
    <source>
        <dbReference type="ARBA" id="ARBA00023136"/>
    </source>
</evidence>
<dbReference type="SUPFAM" id="SSF57184">
    <property type="entry name" value="Growth factor receptor domain"/>
    <property type="match status" value="1"/>
</dbReference>
<evidence type="ECO:0000256" key="4">
    <source>
        <dbReference type="ARBA" id="ARBA00022989"/>
    </source>
</evidence>
<keyword evidence="10" id="KW-1185">Reference proteome</keyword>
<evidence type="ECO:0000256" key="1">
    <source>
        <dbReference type="ARBA" id="ARBA00004370"/>
    </source>
</evidence>
<dbReference type="SMART" id="SM00179">
    <property type="entry name" value="EGF_CA"/>
    <property type="match status" value="3"/>
</dbReference>